<evidence type="ECO:0000256" key="10">
    <source>
        <dbReference type="RuleBase" id="RU003662"/>
    </source>
</evidence>
<gene>
    <name evidence="9" type="primary">trpA</name>
    <name evidence="11" type="ORF">CJ199_03345</name>
</gene>
<evidence type="ECO:0000256" key="9">
    <source>
        <dbReference type="HAMAP-Rule" id="MF_00131"/>
    </source>
</evidence>
<protein>
    <recommendedName>
        <fullName evidence="9">Tryptophan synthase alpha chain</fullName>
        <ecNumber evidence="9">4.2.1.20</ecNumber>
    </recommendedName>
</protein>
<dbReference type="CDD" id="cd04724">
    <property type="entry name" value="Tryptophan_synthase_alpha"/>
    <property type="match status" value="1"/>
</dbReference>
<dbReference type="EMBL" id="PNHK01000001">
    <property type="protein sequence ID" value="PMD06411.1"/>
    <property type="molecule type" value="Genomic_DNA"/>
</dbReference>
<evidence type="ECO:0000256" key="8">
    <source>
        <dbReference type="ARBA" id="ARBA00049047"/>
    </source>
</evidence>
<evidence type="ECO:0000256" key="1">
    <source>
        <dbReference type="ARBA" id="ARBA00003365"/>
    </source>
</evidence>
<dbReference type="HAMAP" id="MF_00131">
    <property type="entry name" value="Trp_synth_alpha"/>
    <property type="match status" value="1"/>
</dbReference>
<dbReference type="Pfam" id="PF00290">
    <property type="entry name" value="Trp_syntA"/>
    <property type="match status" value="1"/>
</dbReference>
<dbReference type="GO" id="GO:0004834">
    <property type="term" value="F:tryptophan synthase activity"/>
    <property type="evidence" value="ECO:0007669"/>
    <property type="project" value="UniProtKB-UniRule"/>
</dbReference>
<dbReference type="PANTHER" id="PTHR43406">
    <property type="entry name" value="TRYPTOPHAN SYNTHASE, ALPHA CHAIN"/>
    <property type="match status" value="1"/>
</dbReference>
<proteinExistence type="inferred from homology"/>
<evidence type="ECO:0000256" key="4">
    <source>
        <dbReference type="ARBA" id="ARBA00022605"/>
    </source>
</evidence>
<evidence type="ECO:0000256" key="3">
    <source>
        <dbReference type="ARBA" id="ARBA00011270"/>
    </source>
</evidence>
<evidence type="ECO:0000313" key="12">
    <source>
        <dbReference type="Proteomes" id="UP000235598"/>
    </source>
</evidence>
<dbReference type="RefSeq" id="WP_102238056.1">
    <property type="nucleotide sequence ID" value="NZ_PNHK01000001.1"/>
</dbReference>
<dbReference type="GO" id="GO:0005829">
    <property type="term" value="C:cytosol"/>
    <property type="evidence" value="ECO:0007669"/>
    <property type="project" value="TreeGrafter"/>
</dbReference>
<dbReference type="Proteomes" id="UP000235598">
    <property type="component" value="Unassembled WGS sequence"/>
</dbReference>
<organism evidence="11 12">
    <name type="scientific">Brevibacterium paucivorans</name>
    <dbReference type="NCBI Taxonomy" id="170994"/>
    <lineage>
        <taxon>Bacteria</taxon>
        <taxon>Bacillati</taxon>
        <taxon>Actinomycetota</taxon>
        <taxon>Actinomycetes</taxon>
        <taxon>Micrococcales</taxon>
        <taxon>Brevibacteriaceae</taxon>
        <taxon>Brevibacterium</taxon>
    </lineage>
</organism>
<feature type="active site" description="Proton acceptor" evidence="9">
    <location>
        <position position="50"/>
    </location>
</feature>
<dbReference type="UniPathway" id="UPA00035">
    <property type="reaction ID" value="UER00044"/>
</dbReference>
<keyword evidence="5 9" id="KW-0822">Tryptophan biosynthesis</keyword>
<dbReference type="InterPro" id="IPR011060">
    <property type="entry name" value="RibuloseP-bd_barrel"/>
</dbReference>
<comment type="caution">
    <text evidence="11">The sequence shown here is derived from an EMBL/GenBank/DDBJ whole genome shotgun (WGS) entry which is preliminary data.</text>
</comment>
<comment type="similarity">
    <text evidence="9 10">Belongs to the TrpA family.</text>
</comment>
<dbReference type="AlphaFoldDB" id="A0A2N6VQJ6"/>
<evidence type="ECO:0000256" key="7">
    <source>
        <dbReference type="ARBA" id="ARBA00023239"/>
    </source>
</evidence>
<dbReference type="InterPro" id="IPR013785">
    <property type="entry name" value="Aldolase_TIM"/>
</dbReference>
<accession>A0A2N6VQJ6</accession>
<sequence length="264" mass="27385">MTAVSELLGTVANQGRSAALIGYLPVGYPTVDESIEAMVALAKNGCDIIEVGMPYSDPGMDGPVIQHAAETALENGVRTEDLFRAVSAVAEAGALPVVMTYWNIVYQYGVEAFAKRLHESGGAGIITPDLIPDEAHDWIDAASRYDLGRIFLAAPSSTPERIATIVNSSSGFVYAASTMGVTGTRDSVDSHARDLVERLRSAGAQHVCVGLGVNNAQQVAELAEYADGVIVGSALVKALTSGGPEAVGELAASLHTGTLKEPTA</sequence>
<keyword evidence="6 9" id="KW-0057">Aromatic amino acid biosynthesis</keyword>
<feature type="active site" description="Proton acceptor" evidence="9">
    <location>
        <position position="61"/>
    </location>
</feature>
<reference evidence="11 12" key="1">
    <citation type="submission" date="2017-09" db="EMBL/GenBank/DDBJ databases">
        <title>Bacterial strain isolated from the female urinary microbiota.</title>
        <authorList>
            <person name="Thomas-White K."/>
            <person name="Kumar N."/>
            <person name="Forster S."/>
            <person name="Putonti C."/>
            <person name="Lawley T."/>
            <person name="Wolfe A.J."/>
        </authorList>
    </citation>
    <scope>NUCLEOTIDE SEQUENCE [LARGE SCALE GENOMIC DNA]</scope>
    <source>
        <strain evidence="11 12">UMB1301</strain>
    </source>
</reference>
<keyword evidence="7 9" id="KW-0456">Lyase</keyword>
<evidence type="ECO:0000256" key="6">
    <source>
        <dbReference type="ARBA" id="ARBA00023141"/>
    </source>
</evidence>
<evidence type="ECO:0000313" key="11">
    <source>
        <dbReference type="EMBL" id="PMD06411.1"/>
    </source>
</evidence>
<comment type="subunit">
    <text evidence="3 9">Tetramer of two alpha and two beta chains.</text>
</comment>
<comment type="function">
    <text evidence="1 9">The alpha subunit is responsible for the aldol cleavage of indoleglycerol phosphate to indole and glyceraldehyde 3-phosphate.</text>
</comment>
<dbReference type="EC" id="4.2.1.20" evidence="9"/>
<dbReference type="OrthoDB" id="9804578at2"/>
<dbReference type="InterPro" id="IPR018204">
    <property type="entry name" value="Trp_synthase_alpha_AS"/>
</dbReference>
<evidence type="ECO:0000256" key="2">
    <source>
        <dbReference type="ARBA" id="ARBA00004733"/>
    </source>
</evidence>
<dbReference type="NCBIfam" id="TIGR00262">
    <property type="entry name" value="trpA"/>
    <property type="match status" value="1"/>
</dbReference>
<evidence type="ECO:0000256" key="5">
    <source>
        <dbReference type="ARBA" id="ARBA00022822"/>
    </source>
</evidence>
<dbReference type="PROSITE" id="PS00167">
    <property type="entry name" value="TRP_SYNTHASE_ALPHA"/>
    <property type="match status" value="1"/>
</dbReference>
<dbReference type="PANTHER" id="PTHR43406:SF1">
    <property type="entry name" value="TRYPTOPHAN SYNTHASE ALPHA CHAIN, CHLOROPLASTIC"/>
    <property type="match status" value="1"/>
</dbReference>
<comment type="pathway">
    <text evidence="2 9">Amino-acid biosynthesis; L-tryptophan biosynthesis; L-tryptophan from chorismate: step 5/5.</text>
</comment>
<comment type="catalytic activity">
    <reaction evidence="8 9">
        <text>(1S,2R)-1-C-(indol-3-yl)glycerol 3-phosphate + L-serine = D-glyceraldehyde 3-phosphate + L-tryptophan + H2O</text>
        <dbReference type="Rhea" id="RHEA:10532"/>
        <dbReference type="ChEBI" id="CHEBI:15377"/>
        <dbReference type="ChEBI" id="CHEBI:33384"/>
        <dbReference type="ChEBI" id="CHEBI:57912"/>
        <dbReference type="ChEBI" id="CHEBI:58866"/>
        <dbReference type="ChEBI" id="CHEBI:59776"/>
        <dbReference type="EC" id="4.2.1.20"/>
    </reaction>
</comment>
<dbReference type="Gene3D" id="3.20.20.70">
    <property type="entry name" value="Aldolase class I"/>
    <property type="match status" value="1"/>
</dbReference>
<dbReference type="FunFam" id="3.20.20.70:FF:000037">
    <property type="entry name" value="Tryptophan synthase alpha chain"/>
    <property type="match status" value="1"/>
</dbReference>
<dbReference type="SUPFAM" id="SSF51366">
    <property type="entry name" value="Ribulose-phoshate binding barrel"/>
    <property type="match status" value="1"/>
</dbReference>
<dbReference type="InterPro" id="IPR002028">
    <property type="entry name" value="Trp_synthase_suA"/>
</dbReference>
<keyword evidence="4 9" id="KW-0028">Amino-acid biosynthesis</keyword>
<name>A0A2N6VQJ6_9MICO</name>